<accession>A0AAD6NLM2</accession>
<sequence>MDSSAKGKMMSFSWMFYQRPAKALKTSEKIDYQNSVSNTCGGFNAAGIPCPLSLDNILKNQTASSCNIDQPCSIVDFLHYLRYIEHSPEHLEFYLWHDDYTKKFEALSAEEQARSPAWIFNQNATSAKDYGSAVTTHTSISTVSRTSSFDDKDGLSPCNSKKLSDVSEETSSQPFRAEISQIIARYIAPGGARELNISARDREASLQALSCTTHPSAVANLKADCDNYLRHQSHPNFIRWVIANCTSPRMNFAYGLGIGLLILGIFVSVVLTLTSANRAWRLFGAIFWSIGVVILICAWKGICLVLMAMGHRRLLEPWEIPSDDVESDKGSMSNVGFEDPIPDNWDDAPWMQREMKKPWLRRVFGQTVPVEDPQVMKIQDIILIQGASLAVLLTLPFIGLFMAVPAAHLI</sequence>
<reference evidence="3" key="1">
    <citation type="submission" date="2023-01" db="EMBL/GenBank/DDBJ databases">
        <title>The chitinases involved in constricting ring structure development in the nematode-trapping fungus Drechslerella dactyloides.</title>
        <authorList>
            <person name="Wang R."/>
            <person name="Zhang L."/>
            <person name="Tang P."/>
            <person name="Li S."/>
            <person name="Liang L."/>
        </authorList>
    </citation>
    <scope>NUCLEOTIDE SEQUENCE</scope>
    <source>
        <strain evidence="3">YMF1.00031</strain>
    </source>
</reference>
<dbReference type="Proteomes" id="UP001221413">
    <property type="component" value="Unassembled WGS sequence"/>
</dbReference>
<feature type="transmembrane region" description="Helical" evidence="2">
    <location>
        <begin position="285"/>
        <end position="308"/>
    </location>
</feature>
<evidence type="ECO:0000313" key="4">
    <source>
        <dbReference type="Proteomes" id="UP001221413"/>
    </source>
</evidence>
<protein>
    <recommendedName>
        <fullName evidence="5">RGS domain-containing protein</fullName>
    </recommendedName>
</protein>
<feature type="region of interest" description="Disordered" evidence="1">
    <location>
        <begin position="145"/>
        <end position="169"/>
    </location>
</feature>
<evidence type="ECO:0000256" key="2">
    <source>
        <dbReference type="SAM" id="Phobius"/>
    </source>
</evidence>
<feature type="transmembrane region" description="Helical" evidence="2">
    <location>
        <begin position="252"/>
        <end position="273"/>
    </location>
</feature>
<evidence type="ECO:0008006" key="5">
    <source>
        <dbReference type="Google" id="ProtNLM"/>
    </source>
</evidence>
<keyword evidence="2" id="KW-1133">Transmembrane helix</keyword>
<dbReference type="AlphaFoldDB" id="A0AAD6NLM2"/>
<dbReference type="PANTHER" id="PTHR39466:SF1">
    <property type="entry name" value="RGS DOMAIN-CONTAINING PROTEIN"/>
    <property type="match status" value="1"/>
</dbReference>
<proteinExistence type="predicted"/>
<dbReference type="Gene3D" id="1.10.167.10">
    <property type="entry name" value="Regulator of G-protein Signalling 4, domain 2"/>
    <property type="match status" value="1"/>
</dbReference>
<dbReference type="SUPFAM" id="SSF48097">
    <property type="entry name" value="Regulator of G-protein signaling, RGS"/>
    <property type="match status" value="1"/>
</dbReference>
<keyword evidence="4" id="KW-1185">Reference proteome</keyword>
<comment type="caution">
    <text evidence="3">The sequence shown here is derived from an EMBL/GenBank/DDBJ whole genome shotgun (WGS) entry which is preliminary data.</text>
</comment>
<dbReference type="InterPro" id="IPR044926">
    <property type="entry name" value="RGS_subdomain_2"/>
</dbReference>
<dbReference type="EMBL" id="JAQGDS010000002">
    <property type="protein sequence ID" value="KAJ6263109.1"/>
    <property type="molecule type" value="Genomic_DNA"/>
</dbReference>
<evidence type="ECO:0000313" key="3">
    <source>
        <dbReference type="EMBL" id="KAJ6263109.1"/>
    </source>
</evidence>
<keyword evidence="2" id="KW-0812">Transmembrane</keyword>
<feature type="transmembrane region" description="Helical" evidence="2">
    <location>
        <begin position="381"/>
        <end position="404"/>
    </location>
</feature>
<organism evidence="3 4">
    <name type="scientific">Drechslerella dactyloides</name>
    <name type="common">Nematode-trapping fungus</name>
    <name type="synonym">Arthrobotrys dactyloides</name>
    <dbReference type="NCBI Taxonomy" id="74499"/>
    <lineage>
        <taxon>Eukaryota</taxon>
        <taxon>Fungi</taxon>
        <taxon>Dikarya</taxon>
        <taxon>Ascomycota</taxon>
        <taxon>Pezizomycotina</taxon>
        <taxon>Orbiliomycetes</taxon>
        <taxon>Orbiliales</taxon>
        <taxon>Orbiliaceae</taxon>
        <taxon>Drechslerella</taxon>
    </lineage>
</organism>
<gene>
    <name evidence="3" type="ORF">Dda_1668</name>
</gene>
<evidence type="ECO:0000256" key="1">
    <source>
        <dbReference type="SAM" id="MobiDB-lite"/>
    </source>
</evidence>
<name>A0AAD6NLM2_DREDA</name>
<dbReference type="InterPro" id="IPR036305">
    <property type="entry name" value="RGS_sf"/>
</dbReference>
<dbReference type="PANTHER" id="PTHR39466">
    <property type="entry name" value="RGS DOMAIN-CONTAINING PROTEIN"/>
    <property type="match status" value="1"/>
</dbReference>
<keyword evidence="2" id="KW-0472">Membrane</keyword>